<feature type="compositionally biased region" description="Low complexity" evidence="1">
    <location>
        <begin position="403"/>
        <end position="423"/>
    </location>
</feature>
<evidence type="ECO:0000313" key="3">
    <source>
        <dbReference type="Proteomes" id="UP000807850"/>
    </source>
</evidence>
<sequence>MAARPRAKRVGAAFVAAAASRAAHALLVPVILIASLAVARPARAQRPQAWLPPSADSLQHWASEAKVRFQEAQGDTIGGPNYRAYDLVGQMGRRLLRAYGRTGVIPARGITATLDSLGLSAEMVVDPTFSDFMLLMVRNPYKRSAYALGFIYWKHGDDLRMQGAQFYGGLKPNMRVWWTGFAGQPYSLGVLDHGYGSPPAINMTLFRLSPDGTFWNLVQYRDNGPDLSGGGEASWVDINSDNRPELVAWVHAKNDTLFAECVDCSPIIHELTYVESAAGFHLYDLRVLPSPYSTFTLFIRLLADGNRAAAARLLKDPARLEEAVAGNWGSRHRARAWVLEYGEETPWPRWLEFLHHGTKGDTRYIVRFELLDGRWIISDWVVPHRVDRGAAADSTKRDSTASRAKAGAKTARPAKPPARGGHR</sequence>
<name>A0A9D6L827_UNCEI</name>
<gene>
    <name evidence="2" type="ORF">HY076_09260</name>
</gene>
<evidence type="ECO:0000313" key="2">
    <source>
        <dbReference type="EMBL" id="MBI3540446.1"/>
    </source>
</evidence>
<comment type="caution">
    <text evidence="2">The sequence shown here is derived from an EMBL/GenBank/DDBJ whole genome shotgun (WGS) entry which is preliminary data.</text>
</comment>
<protein>
    <submittedName>
        <fullName evidence="2">Uncharacterized protein</fullName>
    </submittedName>
</protein>
<organism evidence="2 3">
    <name type="scientific">Eiseniibacteriota bacterium</name>
    <dbReference type="NCBI Taxonomy" id="2212470"/>
    <lineage>
        <taxon>Bacteria</taxon>
        <taxon>Candidatus Eiseniibacteriota</taxon>
    </lineage>
</organism>
<evidence type="ECO:0000256" key="1">
    <source>
        <dbReference type="SAM" id="MobiDB-lite"/>
    </source>
</evidence>
<dbReference type="AlphaFoldDB" id="A0A9D6L827"/>
<dbReference type="EMBL" id="JACQAY010000306">
    <property type="protein sequence ID" value="MBI3540446.1"/>
    <property type="molecule type" value="Genomic_DNA"/>
</dbReference>
<reference evidence="2" key="1">
    <citation type="submission" date="2020-07" db="EMBL/GenBank/DDBJ databases">
        <title>Huge and variable diversity of episymbiotic CPR bacteria and DPANN archaea in groundwater ecosystems.</title>
        <authorList>
            <person name="He C.Y."/>
            <person name="Keren R."/>
            <person name="Whittaker M."/>
            <person name="Farag I.F."/>
            <person name="Doudna J."/>
            <person name="Cate J.H.D."/>
            <person name="Banfield J.F."/>
        </authorList>
    </citation>
    <scope>NUCLEOTIDE SEQUENCE</scope>
    <source>
        <strain evidence="2">NC_groundwater_928_Pr1_S-0.2um_72_17</strain>
    </source>
</reference>
<feature type="region of interest" description="Disordered" evidence="1">
    <location>
        <begin position="390"/>
        <end position="423"/>
    </location>
</feature>
<accession>A0A9D6L827</accession>
<dbReference type="Proteomes" id="UP000807850">
    <property type="component" value="Unassembled WGS sequence"/>
</dbReference>
<proteinExistence type="predicted"/>
<feature type="compositionally biased region" description="Basic and acidic residues" evidence="1">
    <location>
        <begin position="390"/>
        <end position="400"/>
    </location>
</feature>